<feature type="compositionally biased region" description="Acidic residues" evidence="1">
    <location>
        <begin position="553"/>
        <end position="569"/>
    </location>
</feature>
<evidence type="ECO:0000256" key="1">
    <source>
        <dbReference type="SAM" id="MobiDB-lite"/>
    </source>
</evidence>
<reference evidence="2" key="2">
    <citation type="submission" date="2020-02" db="EMBL/GenBank/DDBJ databases">
        <authorList>
            <person name="Matsumoto Y."/>
            <person name="Kinjo T."/>
            <person name="Motooka D."/>
            <person name="Nabeya D."/>
            <person name="Jung N."/>
            <person name="Uechi K."/>
            <person name="Horii T."/>
            <person name="Iida T."/>
            <person name="Fujita J."/>
            <person name="Nakamura S."/>
        </authorList>
    </citation>
    <scope>NUCLEOTIDE SEQUENCE</scope>
    <source>
        <strain evidence="2">JCM 13573</strain>
    </source>
</reference>
<proteinExistence type="predicted"/>
<evidence type="ECO:0008006" key="6">
    <source>
        <dbReference type="Google" id="ProtNLM"/>
    </source>
</evidence>
<reference evidence="3" key="3">
    <citation type="submission" date="2020-11" db="EMBL/GenBank/DDBJ databases">
        <title>Intraspecies plasmid and genomic variation of Mycobacterium kubicae revealed by the complete genome sequences of two clinical isolates.</title>
        <authorList>
            <person name="Hendrix J.R."/>
            <person name="Epperson L.E."/>
            <person name="Honda J.R."/>
            <person name="Strong M."/>
        </authorList>
    </citation>
    <scope>NUCLEOTIDE SEQUENCE</scope>
    <source>
        <strain evidence="3">JCM 13573</strain>
    </source>
</reference>
<reference evidence="2 4" key="1">
    <citation type="journal article" date="2019" name="Emerg. Microbes Infect.">
        <title>Comprehensive subspecies identification of 175 nontuberculous mycobacteria species based on 7547 genomic profiles.</title>
        <authorList>
            <person name="Matsumoto Y."/>
            <person name="Kinjo T."/>
            <person name="Motooka D."/>
            <person name="Nabeya D."/>
            <person name="Jung N."/>
            <person name="Uechi K."/>
            <person name="Horii T."/>
            <person name="Iida T."/>
            <person name="Fujita J."/>
            <person name="Nakamura S."/>
        </authorList>
    </citation>
    <scope>NUCLEOTIDE SEQUENCE [LARGE SCALE GENOMIC DNA]</scope>
    <source>
        <strain evidence="2 4">JCM 13573</strain>
    </source>
</reference>
<organism evidence="3 5">
    <name type="scientific">Mycobacterium kubicae</name>
    <dbReference type="NCBI Taxonomy" id="120959"/>
    <lineage>
        <taxon>Bacteria</taxon>
        <taxon>Bacillati</taxon>
        <taxon>Actinomycetota</taxon>
        <taxon>Actinomycetes</taxon>
        <taxon>Mycobacteriales</taxon>
        <taxon>Mycobacteriaceae</taxon>
        <taxon>Mycobacterium</taxon>
        <taxon>Mycobacterium simiae complex</taxon>
    </lineage>
</organism>
<feature type="region of interest" description="Disordered" evidence="1">
    <location>
        <begin position="831"/>
        <end position="853"/>
    </location>
</feature>
<dbReference type="RefSeq" id="WP_085074013.1">
    <property type="nucleotide sequence ID" value="NZ_BLKU01000005.1"/>
</dbReference>
<dbReference type="KEGG" id="mku:I2456_20975"/>
<dbReference type="Gene3D" id="3.30.870.10">
    <property type="entry name" value="Endonuclease Chain A"/>
    <property type="match status" value="1"/>
</dbReference>
<keyword evidence="4" id="KW-1185">Reference proteome</keyword>
<dbReference type="CDD" id="cd00138">
    <property type="entry name" value="PLDc_SF"/>
    <property type="match status" value="1"/>
</dbReference>
<dbReference type="Proteomes" id="UP000465306">
    <property type="component" value="Unassembled WGS sequence"/>
</dbReference>
<gene>
    <name evidence="3" type="ORF">I2456_20975</name>
    <name evidence="2" type="ORF">MKUB_45740</name>
</gene>
<dbReference type="EMBL" id="CP065047">
    <property type="protein sequence ID" value="QPI36895.1"/>
    <property type="molecule type" value="Genomic_DNA"/>
</dbReference>
<dbReference type="AlphaFoldDB" id="A0AAX1J8X1"/>
<accession>A0AAX1J8X1</accession>
<feature type="region of interest" description="Disordered" evidence="1">
    <location>
        <begin position="482"/>
        <end position="504"/>
    </location>
</feature>
<dbReference type="Proteomes" id="UP000663583">
    <property type="component" value="Chromosome"/>
</dbReference>
<dbReference type="EMBL" id="BLKU01000005">
    <property type="protein sequence ID" value="GFG67084.1"/>
    <property type="molecule type" value="Genomic_DNA"/>
</dbReference>
<evidence type="ECO:0000313" key="5">
    <source>
        <dbReference type="Proteomes" id="UP000663583"/>
    </source>
</evidence>
<evidence type="ECO:0000313" key="4">
    <source>
        <dbReference type="Proteomes" id="UP000465306"/>
    </source>
</evidence>
<name>A0AAX1J8X1_9MYCO</name>
<feature type="region of interest" description="Disordered" evidence="1">
    <location>
        <begin position="550"/>
        <end position="573"/>
    </location>
</feature>
<sequence length="874" mass="94646">MTHVRFDFQSPLALIRQWQQRADGARLLEVLITGYTLDLVFFEKRCVSMARGLGARITVLADAHEAIHDPADVRLAGTSYQHANVSCRSAFHPKLAVLVGEDDVWIAIGSGNPTTSGWGHNDELWLVLRSSRHSGPAALNELAEWLRALHLYVAMPSWIASTVSEVADMIAPEVTDDSLPALRIIGNLDRPLIDQVPSGRVNSLTLTAPFFDRASAAVGELVARFDPDELIVGLQPTLSSYSGPSLAEATARVARTEFRDLPETDSRLSHGKLVEWTVDGKATAMVGSPNLSYAALLAATARGGNCELAAVFPVDQSLLPEGTNVALEALRSRSTIPTEPQSRATPPVTLLGARREALGITVELLAGSVAAIVIETSPNGGPGTWQQCHVFRPSTHDPHEVLTAQFQVPEQMGAAVRAAVDDDSGRFITPAVFLTDTTRCLPRQVDSSAPRLRQQFGDVFSDEKLQKRFETDLLRLLAENAAHRTKAPSSPAARRQPVPTSGSDRWTLWLQGAEATIGPNFTASLFPFTSLTKSPAPARLQQWDVDLGGATEDIPEDEDPEEFEPEADGDGLAGRPAPVVPPSMHSKMRSFAIKLAKKSREQPRPSLELRMLVVQLILDLLAAGVWGPGDETWRTPLADALAALPPSNDEAVPGRALDFMGSLAAVGLALLGQDASFYGGREHDMTFRRAWDAISLHAALAEPDLSEQYLYQPAQGYSRVAGLAGVEVMITRARDDVEDPTTGVRGAVGDFAAEKGWQAHLDDGCWRVSARRAAPRVVAGRIATVLGEFSTRCAIFVETDRGKCAVLRDGQTFALAENRCWKVFRLSFASSSPSSQLNDEPVRGQSFPLKTPPPTVTEIADQVGVELERLQHFF</sequence>
<evidence type="ECO:0000313" key="2">
    <source>
        <dbReference type="EMBL" id="GFG67084.1"/>
    </source>
</evidence>
<evidence type="ECO:0000313" key="3">
    <source>
        <dbReference type="EMBL" id="QPI36895.1"/>
    </source>
</evidence>
<protein>
    <recommendedName>
        <fullName evidence="6">PLD phosphodiesterase domain-containing protein</fullName>
    </recommendedName>
</protein>